<dbReference type="InterPro" id="IPR003495">
    <property type="entry name" value="CobW/HypB/UreG_nucleotide-bd"/>
</dbReference>
<gene>
    <name evidence="8" type="ORF">HW561_22630</name>
</gene>
<organism evidence="8 9">
    <name type="scientific">Ruegeria haliotis</name>
    <dbReference type="NCBI Taxonomy" id="2747601"/>
    <lineage>
        <taxon>Bacteria</taxon>
        <taxon>Pseudomonadati</taxon>
        <taxon>Pseudomonadota</taxon>
        <taxon>Alphaproteobacteria</taxon>
        <taxon>Rhodobacterales</taxon>
        <taxon>Roseobacteraceae</taxon>
        <taxon>Ruegeria</taxon>
    </lineage>
</organism>
<evidence type="ECO:0000256" key="1">
    <source>
        <dbReference type="ARBA" id="ARBA00022741"/>
    </source>
</evidence>
<keyword evidence="1" id="KW-0547">Nucleotide-binding</keyword>
<keyword evidence="3" id="KW-0143">Chaperone</keyword>
<dbReference type="RefSeq" id="WP_176867620.1">
    <property type="nucleotide sequence ID" value="NZ_JABXWT010000032.1"/>
</dbReference>
<sequence>MTGADTRADGRLRLTILGGYLGSGKTTWLRHQLYHGRFGRAHILVNEAAETPVDDTLLQQHAAGMTLLAGGCACCAGQPELLKSLRHLCDHRSRVASDSARLERIVLETSGLADPGTIAAAIQADPMLVHHILLDEIIVLADAVNIIHQLGTEHLGRAQIEAADRIILTKVDAQLSGAFSAVYATLSQLNPGASITSAVKGEEIDPSVDKAVSPIPLPALGELADLAAIEPTRLKIDNSVDWAAFSVWLSALLHARGNDIVRVKGVFDTPAGFLLLQGVRNSVQAPEILPSSSTQRANEIVFIGRNFAKDDLGKSLEYFSLRTG</sequence>
<dbReference type="InterPro" id="IPR027417">
    <property type="entry name" value="P-loop_NTPase"/>
</dbReference>
<evidence type="ECO:0000256" key="2">
    <source>
        <dbReference type="ARBA" id="ARBA00022801"/>
    </source>
</evidence>
<feature type="domain" description="CobW C-terminal" evidence="7">
    <location>
        <begin position="229"/>
        <end position="320"/>
    </location>
</feature>
<dbReference type="InterPro" id="IPR051316">
    <property type="entry name" value="Zinc-reg_GTPase_activator"/>
</dbReference>
<dbReference type="PANTHER" id="PTHR13748:SF62">
    <property type="entry name" value="COBW DOMAIN-CONTAINING PROTEIN"/>
    <property type="match status" value="1"/>
</dbReference>
<evidence type="ECO:0000256" key="5">
    <source>
        <dbReference type="ARBA" id="ARBA00045658"/>
    </source>
</evidence>
<dbReference type="InterPro" id="IPR011629">
    <property type="entry name" value="CobW-like_C"/>
</dbReference>
<comment type="function">
    <text evidence="5">Zinc chaperone that directly transfers zinc cofactor to target proteins, thereby activating them. Zinc is transferred from the CXCC motif in the GTPase domain to the zinc binding site in target proteins in a process requiring GTP hydrolysis.</text>
</comment>
<comment type="similarity">
    <text evidence="4">Belongs to the SIMIBI class G3E GTPase family. ZNG1 subfamily.</text>
</comment>
<evidence type="ECO:0000313" key="9">
    <source>
        <dbReference type="Proteomes" id="UP000630805"/>
    </source>
</evidence>
<dbReference type="Pfam" id="PF02492">
    <property type="entry name" value="cobW"/>
    <property type="match status" value="1"/>
</dbReference>
<dbReference type="CDD" id="cd03112">
    <property type="entry name" value="CobW-like"/>
    <property type="match status" value="1"/>
</dbReference>
<evidence type="ECO:0000256" key="6">
    <source>
        <dbReference type="ARBA" id="ARBA00049117"/>
    </source>
</evidence>
<name>A0ABX2PZZ3_9RHOB</name>
<evidence type="ECO:0000256" key="4">
    <source>
        <dbReference type="ARBA" id="ARBA00034320"/>
    </source>
</evidence>
<dbReference type="InterPro" id="IPR036627">
    <property type="entry name" value="CobW-likC_sf"/>
</dbReference>
<dbReference type="Proteomes" id="UP000630805">
    <property type="component" value="Unassembled WGS sequence"/>
</dbReference>
<dbReference type="SUPFAM" id="SSF90002">
    <property type="entry name" value="Hypothetical protein YjiA, C-terminal domain"/>
    <property type="match status" value="1"/>
</dbReference>
<comment type="caution">
    <text evidence="8">The sequence shown here is derived from an EMBL/GenBank/DDBJ whole genome shotgun (WGS) entry which is preliminary data.</text>
</comment>
<keyword evidence="9" id="KW-1185">Reference proteome</keyword>
<evidence type="ECO:0000313" key="8">
    <source>
        <dbReference type="EMBL" id="NVO58579.1"/>
    </source>
</evidence>
<dbReference type="Pfam" id="PF07683">
    <property type="entry name" value="CobW_C"/>
    <property type="match status" value="1"/>
</dbReference>
<evidence type="ECO:0000256" key="3">
    <source>
        <dbReference type="ARBA" id="ARBA00023186"/>
    </source>
</evidence>
<dbReference type="Gene3D" id="3.40.50.300">
    <property type="entry name" value="P-loop containing nucleotide triphosphate hydrolases"/>
    <property type="match status" value="1"/>
</dbReference>
<comment type="catalytic activity">
    <reaction evidence="6">
        <text>GTP + H2O = GDP + phosphate + H(+)</text>
        <dbReference type="Rhea" id="RHEA:19669"/>
        <dbReference type="ChEBI" id="CHEBI:15377"/>
        <dbReference type="ChEBI" id="CHEBI:15378"/>
        <dbReference type="ChEBI" id="CHEBI:37565"/>
        <dbReference type="ChEBI" id="CHEBI:43474"/>
        <dbReference type="ChEBI" id="CHEBI:58189"/>
    </reaction>
    <physiologicalReaction direction="left-to-right" evidence="6">
        <dbReference type="Rhea" id="RHEA:19670"/>
    </physiologicalReaction>
</comment>
<keyword evidence="2" id="KW-0378">Hydrolase</keyword>
<proteinExistence type="inferred from homology"/>
<dbReference type="SMART" id="SM00833">
    <property type="entry name" value="CobW_C"/>
    <property type="match status" value="1"/>
</dbReference>
<evidence type="ECO:0000259" key="7">
    <source>
        <dbReference type="SMART" id="SM00833"/>
    </source>
</evidence>
<dbReference type="EMBL" id="JABXWT010000032">
    <property type="protein sequence ID" value="NVO58579.1"/>
    <property type="molecule type" value="Genomic_DNA"/>
</dbReference>
<dbReference type="Gene3D" id="3.30.1220.10">
    <property type="entry name" value="CobW-like, C-terminal domain"/>
    <property type="match status" value="1"/>
</dbReference>
<dbReference type="PANTHER" id="PTHR13748">
    <property type="entry name" value="COBW-RELATED"/>
    <property type="match status" value="1"/>
</dbReference>
<accession>A0ABX2PZZ3</accession>
<reference evidence="8 9" key="1">
    <citation type="submission" date="2020-06" db="EMBL/GenBank/DDBJ databases">
        <authorList>
            <person name="Cao W.R."/>
        </authorList>
    </citation>
    <scope>NUCLEOTIDE SEQUENCE [LARGE SCALE GENOMIC DNA]</scope>
    <source>
        <strain evidence="8 9">B1Z28</strain>
    </source>
</reference>
<dbReference type="SUPFAM" id="SSF52540">
    <property type="entry name" value="P-loop containing nucleoside triphosphate hydrolases"/>
    <property type="match status" value="1"/>
</dbReference>
<protein>
    <submittedName>
        <fullName evidence="8">GTP-binding protein</fullName>
    </submittedName>
</protein>